<feature type="transmembrane region" description="Helical" evidence="5">
    <location>
        <begin position="41"/>
        <end position="62"/>
    </location>
</feature>
<comment type="subcellular location">
    <subcellularLocation>
        <location evidence="1">Membrane</location>
        <topology evidence="1">Multi-pass membrane protein</topology>
    </subcellularLocation>
</comment>
<evidence type="ECO:0000256" key="2">
    <source>
        <dbReference type="ARBA" id="ARBA00022692"/>
    </source>
</evidence>
<evidence type="ECO:0000256" key="1">
    <source>
        <dbReference type="ARBA" id="ARBA00004141"/>
    </source>
</evidence>
<evidence type="ECO:0000259" key="6">
    <source>
        <dbReference type="Pfam" id="PF06271"/>
    </source>
</evidence>
<dbReference type="GO" id="GO:0016020">
    <property type="term" value="C:membrane"/>
    <property type="evidence" value="ECO:0007669"/>
    <property type="project" value="UniProtKB-SubCell"/>
</dbReference>
<protein>
    <recommendedName>
        <fullName evidence="6">RDD domain-containing protein</fullName>
    </recommendedName>
</protein>
<dbReference type="Pfam" id="PF06271">
    <property type="entry name" value="RDD"/>
    <property type="match status" value="1"/>
</dbReference>
<keyword evidence="3 5" id="KW-1133">Transmembrane helix</keyword>
<dbReference type="Proteomes" id="UP000033684">
    <property type="component" value="Unassembled WGS sequence"/>
</dbReference>
<keyword evidence="8" id="KW-1185">Reference proteome</keyword>
<evidence type="ECO:0000313" key="7">
    <source>
        <dbReference type="EMBL" id="KJV05362.1"/>
    </source>
</evidence>
<feature type="transmembrane region" description="Helical" evidence="5">
    <location>
        <begin position="74"/>
        <end position="92"/>
    </location>
</feature>
<keyword evidence="4 5" id="KW-0472">Membrane</keyword>
<feature type="domain" description="RDD" evidence="6">
    <location>
        <begin position="26"/>
        <end position="165"/>
    </location>
</feature>
<evidence type="ECO:0000256" key="5">
    <source>
        <dbReference type="SAM" id="Phobius"/>
    </source>
</evidence>
<comment type="caution">
    <text evidence="7">The sequence shown here is derived from an EMBL/GenBank/DDBJ whole genome shotgun (WGS) entry which is preliminary data.</text>
</comment>
<name>A0A0F3IFA1_9GAMM</name>
<sequence length="259" mass="29150">MAKNSSDNDYLAVQTLEGLDYQLEIAGLGARSHAFIIDWHIRLLLALLWLIVGTGLLGLFAIENLREWWRQISHTLPLIIVFLPTAAIYFLYHPVLEIIMAGRTPGKRMAGVRLVTLQGHTPRAGEILLRNVFRLIDSLPSCYVVGIVTVALTHHHVRIGDLAAGLVLVYETNVSANTLNQVTQLAIHSELTPEQQGLLLDLLNRWPELNKNVRIDLAQKFLAHIGRPVTNLDKVENLDRALHIKLQRFFNRVNAYGNT</sequence>
<proteinExistence type="predicted"/>
<dbReference type="EMBL" id="LAJX01000241">
    <property type="protein sequence ID" value="KJV05362.1"/>
    <property type="molecule type" value="Genomic_DNA"/>
</dbReference>
<reference evidence="7 8" key="2">
    <citation type="journal article" date="2016" name="Microb. Ecol.">
        <title>Genome Characteristics of a Novel Type I Methanotroph (Sn10-6) Isolated from a Flooded Indian Rice Field.</title>
        <authorList>
            <person name="Rahalkar M.C."/>
            <person name="Pandit P.S."/>
            <person name="Dhakephalkar P.K."/>
            <person name="Pore S."/>
            <person name="Arora P."/>
            <person name="Kapse N."/>
        </authorList>
    </citation>
    <scope>NUCLEOTIDE SEQUENCE [LARGE SCALE GENOMIC DNA]</scope>
    <source>
        <strain evidence="7 8">Sn10-6</strain>
    </source>
</reference>
<keyword evidence="2 5" id="KW-0812">Transmembrane</keyword>
<dbReference type="PANTHER" id="PTHR38480">
    <property type="entry name" value="SLR0254 PROTEIN"/>
    <property type="match status" value="1"/>
</dbReference>
<accession>A0A0F3IFA1</accession>
<dbReference type="InterPro" id="IPR010432">
    <property type="entry name" value="RDD"/>
</dbReference>
<evidence type="ECO:0000256" key="4">
    <source>
        <dbReference type="ARBA" id="ARBA00023136"/>
    </source>
</evidence>
<evidence type="ECO:0000313" key="8">
    <source>
        <dbReference type="Proteomes" id="UP000033684"/>
    </source>
</evidence>
<dbReference type="AlphaFoldDB" id="A0A0F3IFA1"/>
<reference evidence="8" key="1">
    <citation type="submission" date="2015-03" db="EMBL/GenBank/DDBJ databases">
        <title>Draft genome sequence of a novel methanotroph (Sn10-6) isolated from flooded ricefield rhizosphere in India.</title>
        <authorList>
            <person name="Pandit P.S."/>
            <person name="Pore S.D."/>
            <person name="Arora P."/>
            <person name="Kapse N.G."/>
            <person name="Dhakephalkar P.K."/>
            <person name="Rahalkar M.C."/>
        </authorList>
    </citation>
    <scope>NUCLEOTIDE SEQUENCE [LARGE SCALE GENOMIC DNA]</scope>
    <source>
        <strain evidence="8">Sn10-6</strain>
    </source>
</reference>
<evidence type="ECO:0000256" key="3">
    <source>
        <dbReference type="ARBA" id="ARBA00022989"/>
    </source>
</evidence>
<dbReference type="PANTHER" id="PTHR38480:SF1">
    <property type="entry name" value="SLR0254 PROTEIN"/>
    <property type="match status" value="1"/>
</dbReference>
<gene>
    <name evidence="7" type="ORF">VZ94_18740</name>
</gene>
<organism evidence="7 8">
    <name type="scientific">Methylocucumis oryzae</name>
    <dbReference type="NCBI Taxonomy" id="1632867"/>
    <lineage>
        <taxon>Bacteria</taxon>
        <taxon>Pseudomonadati</taxon>
        <taxon>Pseudomonadota</taxon>
        <taxon>Gammaproteobacteria</taxon>
        <taxon>Methylococcales</taxon>
        <taxon>Methylococcaceae</taxon>
        <taxon>Methylocucumis</taxon>
    </lineage>
</organism>